<sequence>MQEPLVLPPGILMPALSMIVYSIHMREVDFAARIRMPHAFPTAFVIPLLLLIVAGIRGLGKQNRDVI</sequence>
<keyword evidence="3" id="KW-1185">Reference proteome</keyword>
<dbReference type="Proteomes" id="UP000239549">
    <property type="component" value="Unassembled WGS sequence"/>
</dbReference>
<keyword evidence="1" id="KW-1133">Transmembrane helix</keyword>
<keyword evidence="1" id="KW-0812">Transmembrane</keyword>
<feature type="transmembrane region" description="Helical" evidence="1">
    <location>
        <begin position="36"/>
        <end position="56"/>
    </location>
</feature>
<keyword evidence="1" id="KW-0472">Membrane</keyword>
<dbReference type="AlphaFoldDB" id="A0A2L2XKT6"/>
<proteinExistence type="predicted"/>
<evidence type="ECO:0000313" key="3">
    <source>
        <dbReference type="Proteomes" id="UP000239549"/>
    </source>
</evidence>
<dbReference type="EMBL" id="BFAV01000141">
    <property type="protein sequence ID" value="GBF34541.1"/>
    <property type="molecule type" value="Genomic_DNA"/>
</dbReference>
<reference evidence="3" key="1">
    <citation type="submission" date="2018-02" db="EMBL/GenBank/DDBJ databases">
        <title>Genome sequence of Desulfocucumis palustris strain NAW-5.</title>
        <authorList>
            <person name="Watanabe M."/>
            <person name="Kojima H."/>
            <person name="Fukui M."/>
        </authorList>
    </citation>
    <scope>NUCLEOTIDE SEQUENCE [LARGE SCALE GENOMIC DNA]</scope>
    <source>
        <strain evidence="3">NAW-5</strain>
    </source>
</reference>
<accession>A0A2L2XKT6</accession>
<gene>
    <name evidence="2" type="ORF">DCCM_3660</name>
</gene>
<protein>
    <submittedName>
        <fullName evidence="2">Uncharacterized protein</fullName>
    </submittedName>
</protein>
<evidence type="ECO:0000313" key="2">
    <source>
        <dbReference type="EMBL" id="GBF34541.1"/>
    </source>
</evidence>
<name>A0A2L2XKT6_9FIRM</name>
<evidence type="ECO:0000256" key="1">
    <source>
        <dbReference type="SAM" id="Phobius"/>
    </source>
</evidence>
<comment type="caution">
    <text evidence="2">The sequence shown here is derived from an EMBL/GenBank/DDBJ whole genome shotgun (WGS) entry which is preliminary data.</text>
</comment>
<feature type="transmembrane region" description="Helical" evidence="1">
    <location>
        <begin position="6"/>
        <end position="24"/>
    </location>
</feature>
<organism evidence="2 3">
    <name type="scientific">Desulfocucumis palustris</name>
    <dbReference type="NCBI Taxonomy" id="1898651"/>
    <lineage>
        <taxon>Bacteria</taxon>
        <taxon>Bacillati</taxon>
        <taxon>Bacillota</taxon>
        <taxon>Clostridia</taxon>
        <taxon>Eubacteriales</taxon>
        <taxon>Desulfocucumaceae</taxon>
        <taxon>Desulfocucumis</taxon>
    </lineage>
</organism>